<sequence length="420" mass="50408">MLPFLGRYLLGDYLGLPPMMPERVIYRSATVPQNFGVNENDGFGAASSDYDAEMQRMLEEMRKRNERKREEEAKMHQERMRLLTMGEEEPNEVDLVLLEQTREMEKRQRDEDARAKQESENRLKEMREKEEKEKMEEEKRRKEFEEWKKAEDQRWKTRDDEMKRIHEETREAQNEKLEKIEAENASRLVQSEEESARMKEEFENQLRTEKEQCDQAYEEYCSRWRYQMGHIMMLMKQKEWDMKMERKWTDRLDALRQWLAPIRHSFNNLRLEMDSVTRSGRFHLNAKDRSQIEMTVRILLEKLAVMEKVMEDEVEEMERMAEDHPEASFLNHIEESATEVGESAAEMTKDIEMFVKGMKKRSGMNRWNRCIQSFEHLEQKVALIPTVDGLKEKMMQPDAESEDNSNPSSIISSLQITEME</sequence>
<feature type="coiled-coil region" evidence="1">
    <location>
        <begin position="51"/>
        <end position="78"/>
    </location>
</feature>
<protein>
    <submittedName>
        <fullName evidence="3">Uncharacterized protein</fullName>
    </submittedName>
</protein>
<evidence type="ECO:0000256" key="2">
    <source>
        <dbReference type="SAM" id="MobiDB-lite"/>
    </source>
</evidence>
<feature type="region of interest" description="Disordered" evidence="2">
    <location>
        <begin position="103"/>
        <end position="136"/>
    </location>
</feature>
<organism evidence="3 4">
    <name type="scientific">Pristionchus mayeri</name>
    <dbReference type="NCBI Taxonomy" id="1317129"/>
    <lineage>
        <taxon>Eukaryota</taxon>
        <taxon>Metazoa</taxon>
        <taxon>Ecdysozoa</taxon>
        <taxon>Nematoda</taxon>
        <taxon>Chromadorea</taxon>
        <taxon>Rhabditida</taxon>
        <taxon>Rhabditina</taxon>
        <taxon>Diplogasteromorpha</taxon>
        <taxon>Diplogasteroidea</taxon>
        <taxon>Neodiplogasteridae</taxon>
        <taxon>Pristionchus</taxon>
    </lineage>
</organism>
<dbReference type="InterPro" id="IPR007883">
    <property type="entry name" value="DUF713"/>
</dbReference>
<name>A0AAN4ZEG5_9BILA</name>
<proteinExistence type="predicted"/>
<evidence type="ECO:0000313" key="3">
    <source>
        <dbReference type="EMBL" id="GMR36252.1"/>
    </source>
</evidence>
<dbReference type="Proteomes" id="UP001328107">
    <property type="component" value="Unassembled WGS sequence"/>
</dbReference>
<gene>
    <name evidence="3" type="ORF">PMAYCL1PPCAC_06447</name>
</gene>
<accession>A0AAN4ZEG5</accession>
<dbReference type="EMBL" id="BTRK01000002">
    <property type="protein sequence ID" value="GMR36252.1"/>
    <property type="molecule type" value="Genomic_DNA"/>
</dbReference>
<feature type="compositionally biased region" description="Polar residues" evidence="2">
    <location>
        <begin position="404"/>
        <end position="420"/>
    </location>
</feature>
<feature type="region of interest" description="Disordered" evidence="2">
    <location>
        <begin position="395"/>
        <end position="420"/>
    </location>
</feature>
<dbReference type="Pfam" id="PF05218">
    <property type="entry name" value="DUF713"/>
    <property type="match status" value="1"/>
</dbReference>
<dbReference type="AlphaFoldDB" id="A0AAN4ZEG5"/>
<evidence type="ECO:0000313" key="4">
    <source>
        <dbReference type="Proteomes" id="UP001328107"/>
    </source>
</evidence>
<comment type="caution">
    <text evidence="3">The sequence shown here is derived from an EMBL/GenBank/DDBJ whole genome shotgun (WGS) entry which is preliminary data.</text>
</comment>
<reference evidence="4" key="1">
    <citation type="submission" date="2022-10" db="EMBL/GenBank/DDBJ databases">
        <title>Genome assembly of Pristionchus species.</title>
        <authorList>
            <person name="Yoshida K."/>
            <person name="Sommer R.J."/>
        </authorList>
    </citation>
    <scope>NUCLEOTIDE SEQUENCE [LARGE SCALE GENOMIC DNA]</scope>
    <source>
        <strain evidence="4">RS5460</strain>
    </source>
</reference>
<keyword evidence="4" id="KW-1185">Reference proteome</keyword>
<keyword evidence="1" id="KW-0175">Coiled coil</keyword>
<evidence type="ECO:0000256" key="1">
    <source>
        <dbReference type="SAM" id="Coils"/>
    </source>
</evidence>